<organism evidence="1 2">
    <name type="scientific">Mucilaginibacter xinganensis</name>
    <dbReference type="NCBI Taxonomy" id="1234841"/>
    <lineage>
        <taxon>Bacteria</taxon>
        <taxon>Pseudomonadati</taxon>
        <taxon>Bacteroidota</taxon>
        <taxon>Sphingobacteriia</taxon>
        <taxon>Sphingobacteriales</taxon>
        <taxon>Sphingobacteriaceae</taxon>
        <taxon>Mucilaginibacter</taxon>
    </lineage>
</organism>
<dbReference type="KEGG" id="muc:MuYL_2512"/>
<evidence type="ECO:0000313" key="1">
    <source>
        <dbReference type="EMBL" id="ASU34399.1"/>
    </source>
</evidence>
<name>A0A223NWZ2_9SPHI</name>
<dbReference type="EMBL" id="CP022743">
    <property type="protein sequence ID" value="ASU34399.1"/>
    <property type="molecule type" value="Genomic_DNA"/>
</dbReference>
<proteinExistence type="predicted"/>
<accession>A0A223NWZ2</accession>
<sequence>MNEYKVTIEGFAPEFLKADRMEYKDGFVLFYIGEELTTVVFAPISVVKKS</sequence>
<evidence type="ECO:0000313" key="2">
    <source>
        <dbReference type="Proteomes" id="UP000215002"/>
    </source>
</evidence>
<reference evidence="1 2" key="1">
    <citation type="submission" date="2017-08" db="EMBL/GenBank/DDBJ databases">
        <title>Complete genome sequence of Mucilaginibacter sp. strain BJC16-A31.</title>
        <authorList>
            <consortium name="Henan University of Science and Technology"/>
            <person name="You X."/>
        </authorList>
    </citation>
    <scope>NUCLEOTIDE SEQUENCE [LARGE SCALE GENOMIC DNA]</scope>
    <source>
        <strain evidence="1 2">BJC16-A31</strain>
    </source>
</reference>
<dbReference type="RefSeq" id="WP_157740794.1">
    <property type="nucleotide sequence ID" value="NZ_CP022743.1"/>
</dbReference>
<protein>
    <submittedName>
        <fullName evidence="1">Uncharacterized protein</fullName>
    </submittedName>
</protein>
<gene>
    <name evidence="1" type="ORF">MuYL_2512</name>
</gene>
<keyword evidence="2" id="KW-1185">Reference proteome</keyword>
<dbReference type="Proteomes" id="UP000215002">
    <property type="component" value="Chromosome"/>
</dbReference>
<dbReference type="AlphaFoldDB" id="A0A223NWZ2"/>